<name>A0ABS5ELS2_9PROT</name>
<dbReference type="EMBL" id="JAAEDI010000023">
    <property type="protein sequence ID" value="MBR0651953.1"/>
    <property type="molecule type" value="Genomic_DNA"/>
</dbReference>
<reference evidence="3" key="1">
    <citation type="journal article" date="2021" name="Syst. Appl. Microbiol.">
        <title>Roseomonas hellenica sp. nov., isolated from roots of wild-growing Alkanna tinctoria.</title>
        <authorList>
            <person name="Rat A."/>
            <person name="Naranjo H.D."/>
            <person name="Lebbe L."/>
            <person name="Cnockaert M."/>
            <person name="Krigas N."/>
            <person name="Grigoriadou K."/>
            <person name="Maloupa E."/>
            <person name="Willems A."/>
        </authorList>
    </citation>
    <scope>NUCLEOTIDE SEQUENCE [LARGE SCALE GENOMIC DNA]</scope>
    <source>
        <strain evidence="3">LMG 31159</strain>
    </source>
</reference>
<evidence type="ECO:0000256" key="1">
    <source>
        <dbReference type="SAM" id="Phobius"/>
    </source>
</evidence>
<protein>
    <submittedName>
        <fullName evidence="2">Uncharacterized protein</fullName>
    </submittedName>
</protein>
<keyword evidence="3" id="KW-1185">Reference proteome</keyword>
<keyword evidence="1" id="KW-1133">Transmembrane helix</keyword>
<feature type="transmembrane region" description="Helical" evidence="1">
    <location>
        <begin position="32"/>
        <end position="52"/>
    </location>
</feature>
<sequence>MAQPTARFDTWPLLPRRRNAAAERPAGEPLEAAAAALAGLAALFLVLRWAVPSSGMAVEVARQVALWGCLGGLALVVGLTALAFGVAIATPLIPTGGPFKMVALMVFDHIVHLAFVLTVAGLLGLIVLHGELGPIAAWFAGQALVLWGCHRARLWLAGPSIA</sequence>
<organism evidence="2 3">
    <name type="scientific">Neoroseomonas terrae</name>
    <dbReference type="NCBI Taxonomy" id="424799"/>
    <lineage>
        <taxon>Bacteria</taxon>
        <taxon>Pseudomonadati</taxon>
        <taxon>Pseudomonadota</taxon>
        <taxon>Alphaproteobacteria</taxon>
        <taxon>Acetobacterales</taxon>
        <taxon>Acetobacteraceae</taxon>
        <taxon>Neoroseomonas</taxon>
    </lineage>
</organism>
<accession>A0ABS5ELS2</accession>
<evidence type="ECO:0000313" key="2">
    <source>
        <dbReference type="EMBL" id="MBR0651953.1"/>
    </source>
</evidence>
<keyword evidence="1" id="KW-0472">Membrane</keyword>
<gene>
    <name evidence="2" type="ORF">GXW78_19970</name>
</gene>
<feature type="transmembrane region" description="Helical" evidence="1">
    <location>
        <begin position="109"/>
        <end position="128"/>
    </location>
</feature>
<feature type="transmembrane region" description="Helical" evidence="1">
    <location>
        <begin position="64"/>
        <end position="89"/>
    </location>
</feature>
<proteinExistence type="predicted"/>
<keyword evidence="1" id="KW-0812">Transmembrane</keyword>
<evidence type="ECO:0000313" key="3">
    <source>
        <dbReference type="Proteomes" id="UP000698752"/>
    </source>
</evidence>
<dbReference type="Proteomes" id="UP000698752">
    <property type="component" value="Unassembled WGS sequence"/>
</dbReference>
<comment type="caution">
    <text evidence="2">The sequence shown here is derived from an EMBL/GenBank/DDBJ whole genome shotgun (WGS) entry which is preliminary data.</text>
</comment>
<dbReference type="RefSeq" id="WP_211870671.1">
    <property type="nucleotide sequence ID" value="NZ_JAAEDI010000023.1"/>
</dbReference>